<evidence type="ECO:0000313" key="3">
    <source>
        <dbReference type="Proteomes" id="UP000053477"/>
    </source>
</evidence>
<proteinExistence type="predicted"/>
<dbReference type="AlphaFoldDB" id="A0A0H2RAX0"/>
<feature type="region of interest" description="Disordered" evidence="1">
    <location>
        <begin position="34"/>
        <end position="65"/>
    </location>
</feature>
<name>A0A0H2RAX0_9AGAM</name>
<accession>A0A0H2RAX0</accession>
<feature type="compositionally biased region" description="Acidic residues" evidence="1">
    <location>
        <begin position="43"/>
        <end position="63"/>
    </location>
</feature>
<keyword evidence="3" id="KW-1185">Reference proteome</keyword>
<dbReference type="Proteomes" id="UP000053477">
    <property type="component" value="Unassembled WGS sequence"/>
</dbReference>
<organism evidence="2 3">
    <name type="scientific">Schizopora paradoxa</name>
    <dbReference type="NCBI Taxonomy" id="27342"/>
    <lineage>
        <taxon>Eukaryota</taxon>
        <taxon>Fungi</taxon>
        <taxon>Dikarya</taxon>
        <taxon>Basidiomycota</taxon>
        <taxon>Agaricomycotina</taxon>
        <taxon>Agaricomycetes</taxon>
        <taxon>Hymenochaetales</taxon>
        <taxon>Schizoporaceae</taxon>
        <taxon>Schizopora</taxon>
    </lineage>
</organism>
<sequence length="152" mass="17944">MTRHLKRRPPTFHLGWLIEDAVLVRLAKEGGYIPTDEGKKDVEDDDDDDEDVEFDDDDEDDNNNIEPNYIHKAQGFMNRCDELQLQVFPGLASVYDSSTKTVSYAVSIMTNFQTGTGRWNPEDCDKLVREFKFEGEPKWYLDYEKWHWRKMK</sequence>
<dbReference type="InParanoid" id="A0A0H2RAX0"/>
<protein>
    <submittedName>
        <fullName evidence="2">Uncharacterized protein</fullName>
    </submittedName>
</protein>
<dbReference type="OrthoDB" id="2749434at2759"/>
<reference evidence="2 3" key="1">
    <citation type="submission" date="2015-04" db="EMBL/GenBank/DDBJ databases">
        <title>Complete genome sequence of Schizopora paradoxa KUC8140, a cosmopolitan wood degrader in East Asia.</title>
        <authorList>
            <consortium name="DOE Joint Genome Institute"/>
            <person name="Min B."/>
            <person name="Park H."/>
            <person name="Jang Y."/>
            <person name="Kim J.-J."/>
            <person name="Kim K.H."/>
            <person name="Pangilinan J."/>
            <person name="Lipzen A."/>
            <person name="Riley R."/>
            <person name="Grigoriev I.V."/>
            <person name="Spatafora J.W."/>
            <person name="Choi I.-G."/>
        </authorList>
    </citation>
    <scope>NUCLEOTIDE SEQUENCE [LARGE SCALE GENOMIC DNA]</scope>
    <source>
        <strain evidence="2 3">KUC8140</strain>
    </source>
</reference>
<evidence type="ECO:0000313" key="2">
    <source>
        <dbReference type="EMBL" id="KLO09000.1"/>
    </source>
</evidence>
<dbReference type="EMBL" id="KQ086069">
    <property type="protein sequence ID" value="KLO09000.1"/>
    <property type="molecule type" value="Genomic_DNA"/>
</dbReference>
<gene>
    <name evidence="2" type="ORF">SCHPADRAFT_583321</name>
</gene>
<evidence type="ECO:0000256" key="1">
    <source>
        <dbReference type="SAM" id="MobiDB-lite"/>
    </source>
</evidence>